<sequence length="92" mass="11131">MENEIILQKLNRIEKYICGLKNILNVEELCEYTGFKKSFIYKLVHEAKIPYSKPNGKMLFFEKKKIDEWLLQNSHKPESEIKMDAFRYKKTR</sequence>
<evidence type="ECO:0000313" key="2">
    <source>
        <dbReference type="EMBL" id="GGF48947.1"/>
    </source>
</evidence>
<comment type="caution">
    <text evidence="2">The sequence shown here is derived from an EMBL/GenBank/DDBJ whole genome shotgun (WGS) entry which is preliminary data.</text>
</comment>
<dbReference type="Pfam" id="PF12728">
    <property type="entry name" value="HTH_17"/>
    <property type="match status" value="1"/>
</dbReference>
<organism evidence="2 3">
    <name type="scientific">Echinicola rosea</name>
    <dbReference type="NCBI Taxonomy" id="1807691"/>
    <lineage>
        <taxon>Bacteria</taxon>
        <taxon>Pseudomonadati</taxon>
        <taxon>Bacteroidota</taxon>
        <taxon>Cytophagia</taxon>
        <taxon>Cytophagales</taxon>
        <taxon>Cyclobacteriaceae</taxon>
        <taxon>Echinicola</taxon>
    </lineage>
</organism>
<proteinExistence type="predicted"/>
<accession>A0ABQ1VC31</accession>
<dbReference type="InterPro" id="IPR010093">
    <property type="entry name" value="SinI_DNA-bd"/>
</dbReference>
<keyword evidence="3" id="KW-1185">Reference proteome</keyword>
<dbReference type="RefSeq" id="WP_137403728.1">
    <property type="nucleotide sequence ID" value="NZ_BMIU01000031.1"/>
</dbReference>
<reference evidence="3" key="1">
    <citation type="journal article" date="2019" name="Int. J. Syst. Evol. Microbiol.">
        <title>The Global Catalogue of Microorganisms (GCM) 10K type strain sequencing project: providing services to taxonomists for standard genome sequencing and annotation.</title>
        <authorList>
            <consortium name="The Broad Institute Genomics Platform"/>
            <consortium name="The Broad Institute Genome Sequencing Center for Infectious Disease"/>
            <person name="Wu L."/>
            <person name="Ma J."/>
        </authorList>
    </citation>
    <scope>NUCLEOTIDE SEQUENCE [LARGE SCALE GENOMIC DNA]</scope>
    <source>
        <strain evidence="3">CGMCC 1.15407</strain>
    </source>
</reference>
<evidence type="ECO:0000259" key="1">
    <source>
        <dbReference type="Pfam" id="PF12728"/>
    </source>
</evidence>
<protein>
    <recommendedName>
        <fullName evidence="1">Helix-turn-helix domain-containing protein</fullName>
    </recommendedName>
</protein>
<dbReference type="EMBL" id="BMIU01000031">
    <property type="protein sequence ID" value="GGF48947.1"/>
    <property type="molecule type" value="Genomic_DNA"/>
</dbReference>
<dbReference type="Gene3D" id="1.10.238.160">
    <property type="match status" value="1"/>
</dbReference>
<dbReference type="NCBIfam" id="TIGR01764">
    <property type="entry name" value="excise"/>
    <property type="match status" value="1"/>
</dbReference>
<dbReference type="InterPro" id="IPR041657">
    <property type="entry name" value="HTH_17"/>
</dbReference>
<gene>
    <name evidence="2" type="ORF">GCM10011339_42010</name>
</gene>
<feature type="domain" description="Helix-turn-helix" evidence="1">
    <location>
        <begin position="24"/>
        <end position="73"/>
    </location>
</feature>
<evidence type="ECO:0000313" key="3">
    <source>
        <dbReference type="Proteomes" id="UP000647339"/>
    </source>
</evidence>
<dbReference type="Proteomes" id="UP000647339">
    <property type="component" value="Unassembled WGS sequence"/>
</dbReference>
<name>A0ABQ1VC31_9BACT</name>